<sequence length="174" mass="20100">MQKIVDNSKYDSGGYLKPNPPSVQDYIEVFPDPVVDVQPQKEDQSKQHPTFTQADLNVRMLPLVETYMEVGGLIKNLQKTPSFSQQKLIDTSLASIKKEQKNLENIIQELNILRLKLVNKPQNETSYNRRIEEKLAEAKQIESRINGYQDKIKTNVGFITANKERIRILFQKII</sequence>
<proteinExistence type="predicted"/>
<dbReference type="AlphaFoldDB" id="A0A0F3QIL6"/>
<comment type="caution">
    <text evidence="2">The sequence shown here is derived from an EMBL/GenBank/DDBJ whole genome shotgun (WGS) entry which is preliminary data.</text>
</comment>
<protein>
    <submittedName>
        <fullName evidence="2">Uncharacterized protein</fullName>
    </submittedName>
</protein>
<dbReference type="PATRIC" id="fig|1359194.3.peg.1083"/>
<accession>A0A0F3QIL6</accession>
<feature type="coiled-coil region" evidence="1">
    <location>
        <begin position="93"/>
        <end position="151"/>
    </location>
</feature>
<gene>
    <name evidence="2" type="ORF">RBEMOGI_1065</name>
</gene>
<dbReference type="EMBL" id="LAOJ01000001">
    <property type="protein sequence ID" value="KJV92435.1"/>
    <property type="molecule type" value="Genomic_DNA"/>
</dbReference>
<evidence type="ECO:0000256" key="1">
    <source>
        <dbReference type="SAM" id="Coils"/>
    </source>
</evidence>
<evidence type="ECO:0000313" key="3">
    <source>
        <dbReference type="Proteomes" id="UP000033689"/>
    </source>
</evidence>
<evidence type="ECO:0000313" key="2">
    <source>
        <dbReference type="EMBL" id="KJV92435.1"/>
    </source>
</evidence>
<reference evidence="2 3" key="1">
    <citation type="submission" date="2015-02" db="EMBL/GenBank/DDBJ databases">
        <title>Genome Sequencing of Rickettsiales.</title>
        <authorList>
            <person name="Daugherty S.C."/>
            <person name="Su Q."/>
            <person name="Abolude K."/>
            <person name="Beier-Sexton M."/>
            <person name="Carlyon J.A."/>
            <person name="Carter R."/>
            <person name="Day N.P."/>
            <person name="Dumler S.J."/>
            <person name="Dyachenko V."/>
            <person name="Godinez A."/>
            <person name="Kurtti T.J."/>
            <person name="Lichay M."/>
            <person name="Mullins K.E."/>
            <person name="Ott S."/>
            <person name="Pappas-Brown V."/>
            <person name="Paris D.H."/>
            <person name="Patel P."/>
            <person name="Richards A.L."/>
            <person name="Sadzewicz L."/>
            <person name="Sears K."/>
            <person name="Seidman D."/>
            <person name="Sengamalay N."/>
            <person name="Stenos J."/>
            <person name="Tallon L.J."/>
            <person name="Vincent G."/>
            <person name="Fraser C.M."/>
            <person name="Munderloh U."/>
            <person name="Dunning-Hotopp J.C."/>
        </authorList>
    </citation>
    <scope>NUCLEOTIDE SEQUENCE [LARGE SCALE GENOMIC DNA]</scope>
    <source>
        <strain evidence="2 3">RML Mogi</strain>
    </source>
</reference>
<keyword evidence="1" id="KW-0175">Coiled coil</keyword>
<organism evidence="2 3">
    <name type="scientific">Rickettsia bellii str. RML Mogi</name>
    <dbReference type="NCBI Taxonomy" id="1359194"/>
    <lineage>
        <taxon>Bacteria</taxon>
        <taxon>Pseudomonadati</taxon>
        <taxon>Pseudomonadota</taxon>
        <taxon>Alphaproteobacteria</taxon>
        <taxon>Rickettsiales</taxon>
        <taxon>Rickettsiaceae</taxon>
        <taxon>Rickettsieae</taxon>
        <taxon>Rickettsia</taxon>
        <taxon>belli group</taxon>
    </lineage>
</organism>
<name>A0A0F3QIL6_RICBE</name>
<dbReference type="Proteomes" id="UP000033689">
    <property type="component" value="Unassembled WGS sequence"/>
</dbReference>
<dbReference type="RefSeq" id="WP_045799785.1">
    <property type="nucleotide sequence ID" value="NZ_LAOJ01000001.1"/>
</dbReference>